<dbReference type="Proteomes" id="UP000644507">
    <property type="component" value="Unassembled WGS sequence"/>
</dbReference>
<evidence type="ECO:0000259" key="1">
    <source>
        <dbReference type="PROSITE" id="PS51841"/>
    </source>
</evidence>
<protein>
    <recommendedName>
        <fullName evidence="1">LTD domain-containing protein</fullName>
    </recommendedName>
</protein>
<gene>
    <name evidence="2" type="ORF">GCM10007100_21750</name>
</gene>
<organism evidence="2 3">
    <name type="scientific">Roseibacillus persicicus</name>
    <dbReference type="NCBI Taxonomy" id="454148"/>
    <lineage>
        <taxon>Bacteria</taxon>
        <taxon>Pseudomonadati</taxon>
        <taxon>Verrucomicrobiota</taxon>
        <taxon>Verrucomicrobiia</taxon>
        <taxon>Verrucomicrobiales</taxon>
        <taxon>Verrucomicrobiaceae</taxon>
        <taxon>Roseibacillus</taxon>
    </lineage>
</organism>
<dbReference type="InterPro" id="IPR001322">
    <property type="entry name" value="Lamin_tail_dom"/>
</dbReference>
<sequence length="206" mass="21452">MKITRNHLAIVSLLASGTLAHGAIVFSQIDLVNNTITLTNTGASAVDLGGWRFCSHDIDSVRVYSSSSQFNGISILSNESYVVDTTDIPFAGLLGGNTLSVGLYNDLDGSLSFGSANDLSAFIQFAPEGTTEVGNAEFRTHTAVEAGLWDANGSFVQVGADDTLIQLNDLNSSIGSTSFSAIPEPSAALLAGFAGLLALGHRRRPA</sequence>
<dbReference type="AlphaFoldDB" id="A0A918TP57"/>
<reference evidence="2" key="2">
    <citation type="submission" date="2020-09" db="EMBL/GenBank/DDBJ databases">
        <authorList>
            <person name="Sun Q."/>
            <person name="Kim S."/>
        </authorList>
    </citation>
    <scope>NUCLEOTIDE SEQUENCE</scope>
    <source>
        <strain evidence="2">KCTC 12988</strain>
    </source>
</reference>
<dbReference type="SUPFAM" id="SSF74853">
    <property type="entry name" value="Lamin A/C globular tail domain"/>
    <property type="match status" value="1"/>
</dbReference>
<proteinExistence type="predicted"/>
<dbReference type="RefSeq" id="WP_189569972.1">
    <property type="nucleotide sequence ID" value="NZ_BMXI01000008.1"/>
</dbReference>
<dbReference type="EMBL" id="BMXI01000008">
    <property type="protein sequence ID" value="GHC54860.1"/>
    <property type="molecule type" value="Genomic_DNA"/>
</dbReference>
<name>A0A918TP57_9BACT</name>
<feature type="domain" description="LTD" evidence="1">
    <location>
        <begin position="12"/>
        <end position="143"/>
    </location>
</feature>
<keyword evidence="3" id="KW-1185">Reference proteome</keyword>
<evidence type="ECO:0000313" key="2">
    <source>
        <dbReference type="EMBL" id="GHC54860.1"/>
    </source>
</evidence>
<accession>A0A918TP57</accession>
<evidence type="ECO:0000313" key="3">
    <source>
        <dbReference type="Proteomes" id="UP000644507"/>
    </source>
</evidence>
<dbReference type="InterPro" id="IPR036415">
    <property type="entry name" value="Lamin_tail_dom_sf"/>
</dbReference>
<dbReference type="PROSITE" id="PS51841">
    <property type="entry name" value="LTD"/>
    <property type="match status" value="1"/>
</dbReference>
<comment type="caution">
    <text evidence="2">The sequence shown here is derived from an EMBL/GenBank/DDBJ whole genome shotgun (WGS) entry which is preliminary data.</text>
</comment>
<reference evidence="2" key="1">
    <citation type="journal article" date="2014" name="Int. J. Syst. Evol. Microbiol.">
        <title>Complete genome sequence of Corynebacterium casei LMG S-19264T (=DSM 44701T), isolated from a smear-ripened cheese.</title>
        <authorList>
            <consortium name="US DOE Joint Genome Institute (JGI-PGF)"/>
            <person name="Walter F."/>
            <person name="Albersmeier A."/>
            <person name="Kalinowski J."/>
            <person name="Ruckert C."/>
        </authorList>
    </citation>
    <scope>NUCLEOTIDE SEQUENCE</scope>
    <source>
        <strain evidence="2">KCTC 12988</strain>
    </source>
</reference>